<protein>
    <recommendedName>
        <fullName evidence="1">EDRF1 TPR repeats region domain-containing protein</fullName>
    </recommendedName>
</protein>
<evidence type="ECO:0000259" key="1">
    <source>
        <dbReference type="Pfam" id="PF23723"/>
    </source>
</evidence>
<reference evidence="3" key="1">
    <citation type="submission" date="2015-02" db="EMBL/GenBank/DDBJ databases">
        <title>Genome sequencing for Strongylocentrotus purpuratus.</title>
        <authorList>
            <person name="Murali S."/>
            <person name="Liu Y."/>
            <person name="Vee V."/>
            <person name="English A."/>
            <person name="Wang M."/>
            <person name="Skinner E."/>
            <person name="Han Y."/>
            <person name="Muzny D.M."/>
            <person name="Worley K.C."/>
            <person name="Gibbs R.A."/>
        </authorList>
    </citation>
    <scope>NUCLEOTIDE SEQUENCE</scope>
</reference>
<organism evidence="2 3">
    <name type="scientific">Strongylocentrotus purpuratus</name>
    <name type="common">Purple sea urchin</name>
    <dbReference type="NCBI Taxonomy" id="7668"/>
    <lineage>
        <taxon>Eukaryota</taxon>
        <taxon>Metazoa</taxon>
        <taxon>Echinodermata</taxon>
        <taxon>Eleutherozoa</taxon>
        <taxon>Echinozoa</taxon>
        <taxon>Echinoidea</taxon>
        <taxon>Euechinoidea</taxon>
        <taxon>Echinacea</taxon>
        <taxon>Camarodonta</taxon>
        <taxon>Echinidea</taxon>
        <taxon>Strongylocentrotidae</taxon>
        <taxon>Strongylocentrotus</taxon>
    </lineage>
</organism>
<dbReference type="PANTHER" id="PTHR15000">
    <property type="entry name" value="ERYTHROID DIFFERENTIATION-RELATED FACTOR 1"/>
    <property type="match status" value="1"/>
</dbReference>
<dbReference type="Proteomes" id="UP000007110">
    <property type="component" value="Unassembled WGS sequence"/>
</dbReference>
<keyword evidence="3" id="KW-1185">Reference proteome</keyword>
<dbReference type="GeneID" id="115919847"/>
<evidence type="ECO:0000313" key="3">
    <source>
        <dbReference type="Proteomes" id="UP000007110"/>
    </source>
</evidence>
<dbReference type="KEGG" id="spu:115919847"/>
<proteinExistence type="predicted"/>
<accession>A0A7M7STK4</accession>
<dbReference type="AlphaFoldDB" id="A0A7M7STK4"/>
<evidence type="ECO:0000313" key="2">
    <source>
        <dbReference type="EnsemblMetazoa" id="XP_030830146"/>
    </source>
</evidence>
<dbReference type="InParanoid" id="A0A7M7STK4"/>
<reference evidence="2" key="2">
    <citation type="submission" date="2021-01" db="UniProtKB">
        <authorList>
            <consortium name="EnsemblMetazoa"/>
        </authorList>
    </citation>
    <scope>IDENTIFICATION</scope>
</reference>
<feature type="domain" description="EDRF1 TPR repeats region" evidence="1">
    <location>
        <begin position="1"/>
        <end position="119"/>
    </location>
</feature>
<sequence length="279" mass="30709">MACQMQDRPPVSRNLAEIEKDVLKFMSKAMALCDTKETSSSRQPLYQDRAATIHLRLASMNLNSMRNQNTKTMAKLHYNKAIKLFEEMDSPGELLRKELDRVALLLEHQVESLNSKQEEVSQEMKGKKIKEMCDGGQAPGQASSSSGAITNLGLQPDQGLSVAGATHGTHGTLSGFTTYETPRYSIKRSVANLPSNRTMSSSHNTNMMHSTVPLSSVETNAVATALATSAAMLTKSPHAMGSNSLSPENEEGSAIYFDDEKCGRWKMDGFTWEYSYLED</sequence>
<dbReference type="RefSeq" id="XP_030830146.1">
    <property type="nucleotide sequence ID" value="XM_030974286.1"/>
</dbReference>
<dbReference type="Pfam" id="PF23723">
    <property type="entry name" value="TPR_EDRF1"/>
    <property type="match status" value="1"/>
</dbReference>
<dbReference type="PANTHER" id="PTHR15000:SF1">
    <property type="entry name" value="ERYTHROID DIFFERENTIATION-RELATED FACTOR 1"/>
    <property type="match status" value="1"/>
</dbReference>
<name>A0A7M7STK4_STRPU</name>
<dbReference type="EnsemblMetazoa" id="XM_030974286">
    <property type="protein sequence ID" value="XP_030830146"/>
    <property type="gene ID" value="LOC115919847"/>
</dbReference>
<dbReference type="InterPro" id="IPR056583">
    <property type="entry name" value="EDRF1_TPR"/>
</dbReference>